<dbReference type="Proteomes" id="UP000828390">
    <property type="component" value="Unassembled WGS sequence"/>
</dbReference>
<dbReference type="InterPro" id="IPR001496">
    <property type="entry name" value="SOCS_box"/>
</dbReference>
<proteinExistence type="predicted"/>
<dbReference type="GO" id="GO:0035556">
    <property type="term" value="P:intracellular signal transduction"/>
    <property type="evidence" value="ECO:0007669"/>
    <property type="project" value="InterPro"/>
</dbReference>
<evidence type="ECO:0000313" key="2">
    <source>
        <dbReference type="EMBL" id="KAH3772825.1"/>
    </source>
</evidence>
<dbReference type="SUPFAM" id="SSF158235">
    <property type="entry name" value="SOCS box-like"/>
    <property type="match status" value="1"/>
</dbReference>
<dbReference type="Pfam" id="PF07525">
    <property type="entry name" value="SOCS_box"/>
    <property type="match status" value="1"/>
</dbReference>
<reference evidence="2" key="2">
    <citation type="submission" date="2020-11" db="EMBL/GenBank/DDBJ databases">
        <authorList>
            <person name="McCartney M.A."/>
            <person name="Auch B."/>
            <person name="Kono T."/>
            <person name="Mallez S."/>
            <person name="Becker A."/>
            <person name="Gohl D.M."/>
            <person name="Silverstein K.A.T."/>
            <person name="Koren S."/>
            <person name="Bechman K.B."/>
            <person name="Herman A."/>
            <person name="Abrahante J.E."/>
            <person name="Garbe J."/>
        </authorList>
    </citation>
    <scope>NUCLEOTIDE SEQUENCE</scope>
    <source>
        <strain evidence="2">Duluth1</strain>
        <tissue evidence="2">Whole animal</tissue>
    </source>
</reference>
<sequence>MKNRHDVVCYLLSEGFNVSAAPWFRHIPCKNLKADDLVLWETILRRMDHPVSLKESCRTVIRKALRPKNVKKLHALDLPKSIKAWIVSDNIYSDKPIVRAAIRHTSISEWRAWKCMMAKILSNLSSRGVMDMNMF</sequence>
<protein>
    <recommendedName>
        <fullName evidence="1">SOCS box domain-containing protein</fullName>
    </recommendedName>
</protein>
<dbReference type="AlphaFoldDB" id="A0A9D4E5I6"/>
<keyword evidence="3" id="KW-1185">Reference proteome</keyword>
<dbReference type="PROSITE" id="PS50225">
    <property type="entry name" value="SOCS"/>
    <property type="match status" value="1"/>
</dbReference>
<gene>
    <name evidence="2" type="ORF">DPMN_174172</name>
</gene>
<dbReference type="InterPro" id="IPR036036">
    <property type="entry name" value="SOCS_box-like_dom_sf"/>
</dbReference>
<dbReference type="Gene3D" id="1.10.750.20">
    <property type="entry name" value="SOCS box"/>
    <property type="match status" value="1"/>
</dbReference>
<accession>A0A9D4E5I6</accession>
<feature type="domain" description="SOCS box" evidence="1">
    <location>
        <begin position="44"/>
        <end position="92"/>
    </location>
</feature>
<dbReference type="EMBL" id="JAIWYP010000009">
    <property type="protein sequence ID" value="KAH3772825.1"/>
    <property type="molecule type" value="Genomic_DNA"/>
</dbReference>
<evidence type="ECO:0000313" key="3">
    <source>
        <dbReference type="Proteomes" id="UP000828390"/>
    </source>
</evidence>
<reference evidence="2" key="1">
    <citation type="journal article" date="2019" name="bioRxiv">
        <title>The Genome of the Zebra Mussel, Dreissena polymorpha: A Resource for Invasive Species Research.</title>
        <authorList>
            <person name="McCartney M.A."/>
            <person name="Auch B."/>
            <person name="Kono T."/>
            <person name="Mallez S."/>
            <person name="Zhang Y."/>
            <person name="Obille A."/>
            <person name="Becker A."/>
            <person name="Abrahante J.E."/>
            <person name="Garbe J."/>
            <person name="Badalamenti J.P."/>
            <person name="Herman A."/>
            <person name="Mangelson H."/>
            <person name="Liachko I."/>
            <person name="Sullivan S."/>
            <person name="Sone E.D."/>
            <person name="Koren S."/>
            <person name="Silverstein K.A.T."/>
            <person name="Beckman K.B."/>
            <person name="Gohl D.M."/>
        </authorList>
    </citation>
    <scope>NUCLEOTIDE SEQUENCE</scope>
    <source>
        <strain evidence="2">Duluth1</strain>
        <tissue evidence="2">Whole animal</tissue>
    </source>
</reference>
<comment type="caution">
    <text evidence="2">The sequence shown here is derived from an EMBL/GenBank/DDBJ whole genome shotgun (WGS) entry which is preliminary data.</text>
</comment>
<name>A0A9D4E5I6_DREPO</name>
<evidence type="ECO:0000259" key="1">
    <source>
        <dbReference type="PROSITE" id="PS50225"/>
    </source>
</evidence>
<organism evidence="2 3">
    <name type="scientific">Dreissena polymorpha</name>
    <name type="common">Zebra mussel</name>
    <name type="synonym">Mytilus polymorpha</name>
    <dbReference type="NCBI Taxonomy" id="45954"/>
    <lineage>
        <taxon>Eukaryota</taxon>
        <taxon>Metazoa</taxon>
        <taxon>Spiralia</taxon>
        <taxon>Lophotrochozoa</taxon>
        <taxon>Mollusca</taxon>
        <taxon>Bivalvia</taxon>
        <taxon>Autobranchia</taxon>
        <taxon>Heteroconchia</taxon>
        <taxon>Euheterodonta</taxon>
        <taxon>Imparidentia</taxon>
        <taxon>Neoheterodontei</taxon>
        <taxon>Myida</taxon>
        <taxon>Dreissenoidea</taxon>
        <taxon>Dreissenidae</taxon>
        <taxon>Dreissena</taxon>
    </lineage>
</organism>